<name>A0ABP1QVQ3_9HEXA</name>
<evidence type="ECO:0000256" key="9">
    <source>
        <dbReference type="ARBA" id="ARBA00049339"/>
    </source>
</evidence>
<comment type="catalytic activity">
    <reaction evidence="9">
        <text>tRNA(Arg) + L-arginine + ATP = L-arginyl-tRNA(Arg) + AMP + diphosphate</text>
        <dbReference type="Rhea" id="RHEA:20301"/>
        <dbReference type="Rhea" id="RHEA-COMP:9658"/>
        <dbReference type="Rhea" id="RHEA-COMP:9673"/>
        <dbReference type="ChEBI" id="CHEBI:30616"/>
        <dbReference type="ChEBI" id="CHEBI:32682"/>
        <dbReference type="ChEBI" id="CHEBI:33019"/>
        <dbReference type="ChEBI" id="CHEBI:78442"/>
        <dbReference type="ChEBI" id="CHEBI:78513"/>
        <dbReference type="ChEBI" id="CHEBI:456215"/>
        <dbReference type="EC" id="6.1.1.19"/>
    </reaction>
</comment>
<dbReference type="InterPro" id="IPR005148">
    <property type="entry name" value="Arg-tRNA-synth_N"/>
</dbReference>
<sequence>MESKYLEKLQNVEAEANTLEKLIEDAQEKVNEPVAKLKNEQERLKYRVNILKRAYEEEVRKDIKHMKNIAQMLRLYFTIAVDKAFPGLEDFPVAVAPTNNPKFGDYQCNVAPPLFAMLKGKVAGIANPRQIADAIVREFPKSIDVIEKLEIAGPGFINVFLNPEYLIEETRTVFLHGALPAPNPCKKRVIVDMSSPNVAKEMHVGHLRSTIIGEGLARLMEYLGNDVLRLNHVGDWGTQFGMLICLLQEKFSNYLTGNKQLPVSDLQTFYKEAKKRFDEDEDFKKRSYACVVELQSLNPEYLKAWNLICDVSRKEFTKIYERLDIKNLIERGESFYQKRMETIVKELDAKGLLEDDLPEGGGALQGIRKIMHPPDKSLPLIIVKSDGGFTYDTSDMATIKQRVEEERADWIIYVTDAGQATHFYSIYKCAKRAGIWDPTKVRIDHVGFGVVLGEDKKKFKTRSGETVKLADLLDEGIKRAGDKLKEKGRDKEMTQEEFNAAMTSVAYSCIKYSDLSHNRVHEYVFSFDKMLEDKGNTAVYLLYAYTRIKSIARKAGVSLEQLQEYGNKSKITLAHPKELKLMKTILKFPETIEKCAAELVLHPMCELLYDIAVYFSEFYDSCYCIEKDSKTGETKIHMDRLLLCEATANVLKQGFDILAIRPLHRM</sequence>
<keyword evidence="11" id="KW-0175">Coiled coil</keyword>
<dbReference type="InterPro" id="IPR008909">
    <property type="entry name" value="DALR_anticod-bd"/>
</dbReference>
<dbReference type="EC" id="6.1.1.19" evidence="2"/>
<comment type="caution">
    <text evidence="14">The sequence shown here is derived from an EMBL/GenBank/DDBJ whole genome shotgun (WGS) entry which is preliminary data.</text>
</comment>
<organism evidence="14 15">
    <name type="scientific">Orchesella dallaii</name>
    <dbReference type="NCBI Taxonomy" id="48710"/>
    <lineage>
        <taxon>Eukaryota</taxon>
        <taxon>Metazoa</taxon>
        <taxon>Ecdysozoa</taxon>
        <taxon>Arthropoda</taxon>
        <taxon>Hexapoda</taxon>
        <taxon>Collembola</taxon>
        <taxon>Entomobryomorpha</taxon>
        <taxon>Entomobryoidea</taxon>
        <taxon>Orchesellidae</taxon>
        <taxon>Orchesellinae</taxon>
        <taxon>Orchesella</taxon>
    </lineage>
</organism>
<dbReference type="Pfam" id="PF00750">
    <property type="entry name" value="tRNA-synt_1d"/>
    <property type="match status" value="1"/>
</dbReference>
<evidence type="ECO:0000313" key="14">
    <source>
        <dbReference type="EMBL" id="CAL8110860.1"/>
    </source>
</evidence>
<dbReference type="Gene3D" id="1.10.730.10">
    <property type="entry name" value="Isoleucyl-tRNA Synthetase, Domain 1"/>
    <property type="match status" value="1"/>
</dbReference>
<feature type="coiled-coil region" evidence="11">
    <location>
        <begin position="2"/>
        <end position="54"/>
    </location>
</feature>
<evidence type="ECO:0000259" key="12">
    <source>
        <dbReference type="SMART" id="SM00836"/>
    </source>
</evidence>
<evidence type="ECO:0000256" key="3">
    <source>
        <dbReference type="ARBA" id="ARBA00022598"/>
    </source>
</evidence>
<keyword evidence="4 10" id="KW-0547">Nucleotide-binding</keyword>
<dbReference type="Proteomes" id="UP001642540">
    <property type="component" value="Unassembled WGS sequence"/>
</dbReference>
<proteinExistence type="inferred from homology"/>
<dbReference type="NCBIfam" id="TIGR00456">
    <property type="entry name" value="argS"/>
    <property type="match status" value="1"/>
</dbReference>
<evidence type="ECO:0000256" key="10">
    <source>
        <dbReference type="RuleBase" id="RU363038"/>
    </source>
</evidence>
<feature type="domain" description="Arginyl tRNA synthetase N-terminal" evidence="13">
    <location>
        <begin position="71"/>
        <end position="161"/>
    </location>
</feature>
<dbReference type="InterPro" id="IPR036695">
    <property type="entry name" value="Arg-tRNA-synth_N_sf"/>
</dbReference>
<dbReference type="InterPro" id="IPR014729">
    <property type="entry name" value="Rossmann-like_a/b/a_fold"/>
</dbReference>
<comment type="similarity">
    <text evidence="1 10">Belongs to the class-I aminoacyl-tRNA synthetase family.</text>
</comment>
<keyword evidence="6 10" id="KW-0648">Protein biosynthesis</keyword>
<evidence type="ECO:0000256" key="7">
    <source>
        <dbReference type="ARBA" id="ARBA00023146"/>
    </source>
</evidence>
<dbReference type="SUPFAM" id="SSF52374">
    <property type="entry name" value="Nucleotidylyl transferase"/>
    <property type="match status" value="1"/>
</dbReference>
<dbReference type="Pfam" id="PF03485">
    <property type="entry name" value="Arg_tRNA_synt_N"/>
    <property type="match status" value="1"/>
</dbReference>
<dbReference type="PROSITE" id="PS00178">
    <property type="entry name" value="AA_TRNA_LIGASE_I"/>
    <property type="match status" value="1"/>
</dbReference>
<dbReference type="Gene3D" id="3.30.1360.70">
    <property type="entry name" value="Arginyl tRNA synthetase N-terminal domain"/>
    <property type="match status" value="1"/>
</dbReference>
<accession>A0ABP1QVQ3</accession>
<gene>
    <name evidence="14" type="ORF">ODALV1_LOCUS14496</name>
</gene>
<dbReference type="CDD" id="cd00671">
    <property type="entry name" value="ArgRS_core"/>
    <property type="match status" value="1"/>
</dbReference>
<evidence type="ECO:0000256" key="2">
    <source>
        <dbReference type="ARBA" id="ARBA00012837"/>
    </source>
</evidence>
<keyword evidence="3 10" id="KW-0436">Ligase</keyword>
<dbReference type="InterPro" id="IPR001412">
    <property type="entry name" value="aa-tRNA-synth_I_CS"/>
</dbReference>
<dbReference type="PRINTS" id="PR01038">
    <property type="entry name" value="TRNASYNTHARG"/>
</dbReference>
<evidence type="ECO:0000256" key="11">
    <source>
        <dbReference type="SAM" id="Coils"/>
    </source>
</evidence>
<dbReference type="InterPro" id="IPR009080">
    <property type="entry name" value="tRNAsynth_Ia_anticodon-bd"/>
</dbReference>
<dbReference type="InterPro" id="IPR035684">
    <property type="entry name" value="ArgRS_core"/>
</dbReference>
<dbReference type="HAMAP" id="MF_00123">
    <property type="entry name" value="Arg_tRNA_synth"/>
    <property type="match status" value="1"/>
</dbReference>
<evidence type="ECO:0000256" key="1">
    <source>
        <dbReference type="ARBA" id="ARBA00005594"/>
    </source>
</evidence>
<dbReference type="SMART" id="SM01016">
    <property type="entry name" value="Arg_tRNA_synt_N"/>
    <property type="match status" value="1"/>
</dbReference>
<dbReference type="InterPro" id="IPR001278">
    <property type="entry name" value="Arg-tRNA-ligase"/>
</dbReference>
<dbReference type="SUPFAM" id="SSF47323">
    <property type="entry name" value="Anticodon-binding domain of a subclass of class I aminoacyl-tRNA synthetases"/>
    <property type="match status" value="1"/>
</dbReference>
<evidence type="ECO:0000256" key="6">
    <source>
        <dbReference type="ARBA" id="ARBA00022917"/>
    </source>
</evidence>
<evidence type="ECO:0000259" key="13">
    <source>
        <dbReference type="SMART" id="SM01016"/>
    </source>
</evidence>
<dbReference type="SMART" id="SM00836">
    <property type="entry name" value="DALR_1"/>
    <property type="match status" value="1"/>
</dbReference>
<evidence type="ECO:0000256" key="4">
    <source>
        <dbReference type="ARBA" id="ARBA00022741"/>
    </source>
</evidence>
<keyword evidence="7 10" id="KW-0030">Aminoacyl-tRNA synthetase</keyword>
<feature type="domain" description="DALR anticodon binding" evidence="12">
    <location>
        <begin position="541"/>
        <end position="666"/>
    </location>
</feature>
<dbReference type="SUPFAM" id="SSF55190">
    <property type="entry name" value="Arginyl-tRNA synthetase (ArgRS), N-terminal 'additional' domain"/>
    <property type="match status" value="1"/>
</dbReference>
<dbReference type="Pfam" id="PF05746">
    <property type="entry name" value="DALR_1"/>
    <property type="match status" value="1"/>
</dbReference>
<keyword evidence="5 10" id="KW-0067">ATP-binding</keyword>
<protein>
    <recommendedName>
        <fullName evidence="2">arginine--tRNA ligase</fullName>
        <ecNumber evidence="2">6.1.1.19</ecNumber>
    </recommendedName>
    <alternativeName>
        <fullName evidence="8">Arginyl-tRNA synthetase</fullName>
    </alternativeName>
</protein>
<dbReference type="PANTHER" id="PTHR11956:SF5">
    <property type="entry name" value="ARGININE--TRNA LIGASE, CYTOPLASMIC"/>
    <property type="match status" value="1"/>
</dbReference>
<dbReference type="EMBL" id="CAXLJM020000046">
    <property type="protein sequence ID" value="CAL8110860.1"/>
    <property type="molecule type" value="Genomic_DNA"/>
</dbReference>
<dbReference type="PANTHER" id="PTHR11956">
    <property type="entry name" value="ARGINYL-TRNA SYNTHETASE"/>
    <property type="match status" value="1"/>
</dbReference>
<keyword evidence="15" id="KW-1185">Reference proteome</keyword>
<evidence type="ECO:0000256" key="8">
    <source>
        <dbReference type="ARBA" id="ARBA00033033"/>
    </source>
</evidence>
<reference evidence="14 15" key="1">
    <citation type="submission" date="2024-08" db="EMBL/GenBank/DDBJ databases">
        <authorList>
            <person name="Cucini C."/>
            <person name="Frati F."/>
        </authorList>
    </citation>
    <scope>NUCLEOTIDE SEQUENCE [LARGE SCALE GENOMIC DNA]</scope>
</reference>
<dbReference type="Gene3D" id="3.40.50.620">
    <property type="entry name" value="HUPs"/>
    <property type="match status" value="1"/>
</dbReference>
<evidence type="ECO:0000313" key="15">
    <source>
        <dbReference type="Proteomes" id="UP001642540"/>
    </source>
</evidence>
<evidence type="ECO:0000256" key="5">
    <source>
        <dbReference type="ARBA" id="ARBA00022840"/>
    </source>
</evidence>